<proteinExistence type="inferred from homology"/>
<dbReference type="SUPFAM" id="SSF51905">
    <property type="entry name" value="FAD/NAD(P)-binding domain"/>
    <property type="match status" value="1"/>
</dbReference>
<evidence type="ECO:0000256" key="6">
    <source>
        <dbReference type="PIRSR" id="PIRSR000137-2"/>
    </source>
</evidence>
<feature type="active site" description="Proton acceptor" evidence="5">
    <location>
        <position position="560"/>
    </location>
</feature>
<comment type="cofactor">
    <cofactor evidence="1 6">
        <name>FAD</name>
        <dbReference type="ChEBI" id="CHEBI:57692"/>
    </cofactor>
</comment>
<dbReference type="Gene3D" id="3.30.560.10">
    <property type="entry name" value="Glucose Oxidase, domain 3"/>
    <property type="match status" value="1"/>
</dbReference>
<gene>
    <name evidence="8" type="ORF">PGT21_008538</name>
    <name evidence="9" type="ORF">PGTUg99_030039</name>
</gene>
<feature type="active site" description="Proton donor" evidence="5">
    <location>
        <position position="517"/>
    </location>
</feature>
<dbReference type="InterPro" id="IPR007867">
    <property type="entry name" value="GMC_OxRtase_C"/>
</dbReference>
<protein>
    <recommendedName>
        <fullName evidence="7">Glucose-methanol-choline oxidoreductase N-terminal domain-containing protein</fullName>
    </recommendedName>
</protein>
<dbReference type="PIRSF" id="PIRSF000137">
    <property type="entry name" value="Alcohol_oxidase"/>
    <property type="match status" value="1"/>
</dbReference>
<evidence type="ECO:0000313" key="10">
    <source>
        <dbReference type="Proteomes" id="UP000324748"/>
    </source>
</evidence>
<evidence type="ECO:0000256" key="4">
    <source>
        <dbReference type="ARBA" id="ARBA00022827"/>
    </source>
</evidence>
<feature type="binding site" evidence="6">
    <location>
        <position position="84"/>
    </location>
    <ligand>
        <name>FAD</name>
        <dbReference type="ChEBI" id="CHEBI:57692"/>
    </ligand>
</feature>
<comment type="caution">
    <text evidence="9">The sequence shown here is derived from an EMBL/GenBank/DDBJ whole genome shotgun (WGS) entry which is preliminary data.</text>
</comment>
<comment type="similarity">
    <text evidence="2">Belongs to the GMC oxidoreductase family.</text>
</comment>
<dbReference type="EMBL" id="VDEP01000069">
    <property type="protein sequence ID" value="KAA1134149.1"/>
    <property type="molecule type" value="Genomic_DNA"/>
</dbReference>
<dbReference type="Gene3D" id="3.50.50.60">
    <property type="entry name" value="FAD/NAD(P)-binding domain"/>
    <property type="match status" value="1"/>
</dbReference>
<feature type="domain" description="Glucose-methanol-choline oxidoreductase N-terminal" evidence="7">
    <location>
        <begin position="270"/>
        <end position="284"/>
    </location>
</feature>
<dbReference type="InterPro" id="IPR012132">
    <property type="entry name" value="GMC_OxRdtase"/>
</dbReference>
<reference evidence="10 11" key="1">
    <citation type="submission" date="2019-05" db="EMBL/GenBank/DDBJ databases">
        <title>Emergence of the Ug99 lineage of the wheat stem rust pathogen through somatic hybridization.</title>
        <authorList>
            <person name="Li F."/>
            <person name="Upadhyaya N.M."/>
            <person name="Sperschneider J."/>
            <person name="Matny O."/>
            <person name="Nguyen-Phuc H."/>
            <person name="Mago R."/>
            <person name="Raley C."/>
            <person name="Miller M.E."/>
            <person name="Silverstein K.A.T."/>
            <person name="Henningsen E."/>
            <person name="Hirsch C.D."/>
            <person name="Visser B."/>
            <person name="Pretorius Z.A."/>
            <person name="Steffenson B.J."/>
            <person name="Schwessinger B."/>
            <person name="Dodds P.N."/>
            <person name="Figueroa M."/>
        </authorList>
    </citation>
    <scope>NUCLEOTIDE SEQUENCE [LARGE SCALE GENOMIC DNA]</scope>
    <source>
        <strain evidence="8">21-0</strain>
        <strain evidence="9 11">Ug99</strain>
    </source>
</reference>
<sequence>MSDHFDYIVVGGGLAGLTVASRLSENAKLTVLVLEAGGTGIGNPGISVPGLITTTLGTEIDWKYSTIPQEGANHREISYPRGKVLGGSSALNFIISTRAEADDYNTIERLGNPGWGWSEIDRASKKSEKLITPPVDSGYIFNSKNHGTDGPVTNSFPKYIPPHFKPYLCASASAGHVIQNEDSFGGKLEGAYIFPSAIDSNGSRVTSATAYYIPNQSRSNLVVRTDCEVNRLILQKNDSISGIKVLGVEYLSDGTLSRVMAKKEVIMSAGSIGSPAILERSGIGKESVLKPLNIPITLNLEGVGSNLSDHLFVLATYRLKPGHRTVDDLSRDPQYASEQRLIYEQSGGGLYSHAVSILDFQSLKSIVNEDEMQQGLKLLEQCPSYMTSKQFEAVVDRIKNGVVIEFFLLNAFLEFDVPADRDTSYLTVGVILQHPLSRGSSHIKSQDPSAAPLIDPQYLMHPFDAWLMVQGAKHTRTIMGQEAYKDIIVDEHYPGPSVKTNEEWEKSIRSRLSTSYHPFGTCSMLPQDQLGVVDPQLRVYGTQNLRVVDASILPIQLSAHPAMTVYAIAEKAVEIILNKN</sequence>
<dbReference type="Pfam" id="PF00732">
    <property type="entry name" value="GMC_oxred_N"/>
    <property type="match status" value="1"/>
</dbReference>
<dbReference type="Proteomes" id="UP000324748">
    <property type="component" value="Unassembled WGS sequence"/>
</dbReference>
<feature type="binding site" evidence="6">
    <location>
        <position position="229"/>
    </location>
    <ligand>
        <name>FAD</name>
        <dbReference type="ChEBI" id="CHEBI:57692"/>
    </ligand>
</feature>
<evidence type="ECO:0000313" key="11">
    <source>
        <dbReference type="Proteomes" id="UP000325313"/>
    </source>
</evidence>
<dbReference type="OrthoDB" id="269227at2759"/>
<evidence type="ECO:0000259" key="7">
    <source>
        <dbReference type="PROSITE" id="PS00624"/>
    </source>
</evidence>
<evidence type="ECO:0000313" key="8">
    <source>
        <dbReference type="EMBL" id="KAA1097487.1"/>
    </source>
</evidence>
<keyword evidence="10" id="KW-1185">Reference proteome</keyword>
<dbReference type="InterPro" id="IPR036188">
    <property type="entry name" value="FAD/NAD-bd_sf"/>
</dbReference>
<keyword evidence="3" id="KW-0285">Flavoprotein</keyword>
<evidence type="ECO:0000256" key="3">
    <source>
        <dbReference type="ARBA" id="ARBA00022630"/>
    </source>
</evidence>
<dbReference type="EMBL" id="VSWC01000066">
    <property type="protein sequence ID" value="KAA1097487.1"/>
    <property type="molecule type" value="Genomic_DNA"/>
</dbReference>
<dbReference type="InterPro" id="IPR000172">
    <property type="entry name" value="GMC_OxRdtase_N"/>
</dbReference>
<dbReference type="GO" id="GO:0050660">
    <property type="term" value="F:flavin adenine dinucleotide binding"/>
    <property type="evidence" value="ECO:0007669"/>
    <property type="project" value="InterPro"/>
</dbReference>
<dbReference type="PANTHER" id="PTHR11552:SF147">
    <property type="entry name" value="CHOLINE DEHYDROGENASE, MITOCHONDRIAL"/>
    <property type="match status" value="1"/>
</dbReference>
<dbReference type="GO" id="GO:0016614">
    <property type="term" value="F:oxidoreductase activity, acting on CH-OH group of donors"/>
    <property type="evidence" value="ECO:0007669"/>
    <property type="project" value="InterPro"/>
</dbReference>
<dbReference type="SUPFAM" id="SSF54373">
    <property type="entry name" value="FAD-linked reductases, C-terminal domain"/>
    <property type="match status" value="1"/>
</dbReference>
<evidence type="ECO:0000256" key="2">
    <source>
        <dbReference type="ARBA" id="ARBA00010790"/>
    </source>
</evidence>
<evidence type="ECO:0000256" key="1">
    <source>
        <dbReference type="ARBA" id="ARBA00001974"/>
    </source>
</evidence>
<evidence type="ECO:0000256" key="5">
    <source>
        <dbReference type="PIRSR" id="PIRSR000137-1"/>
    </source>
</evidence>
<keyword evidence="4 6" id="KW-0274">FAD</keyword>
<dbReference type="PANTHER" id="PTHR11552">
    <property type="entry name" value="GLUCOSE-METHANOL-CHOLINE GMC OXIDOREDUCTASE"/>
    <property type="match status" value="1"/>
</dbReference>
<accession>A0A5B0S9L0</accession>
<name>A0A5B0S9L0_PUCGR</name>
<dbReference type="Proteomes" id="UP000325313">
    <property type="component" value="Unassembled WGS sequence"/>
</dbReference>
<organism evidence="9 11">
    <name type="scientific">Puccinia graminis f. sp. tritici</name>
    <dbReference type="NCBI Taxonomy" id="56615"/>
    <lineage>
        <taxon>Eukaryota</taxon>
        <taxon>Fungi</taxon>
        <taxon>Dikarya</taxon>
        <taxon>Basidiomycota</taxon>
        <taxon>Pucciniomycotina</taxon>
        <taxon>Pucciniomycetes</taxon>
        <taxon>Pucciniales</taxon>
        <taxon>Pucciniaceae</taxon>
        <taxon>Puccinia</taxon>
    </lineage>
</organism>
<evidence type="ECO:0000313" key="9">
    <source>
        <dbReference type="EMBL" id="KAA1134149.1"/>
    </source>
</evidence>
<dbReference type="Pfam" id="PF05199">
    <property type="entry name" value="GMC_oxred_C"/>
    <property type="match status" value="1"/>
</dbReference>
<dbReference type="PROSITE" id="PS00624">
    <property type="entry name" value="GMC_OXRED_2"/>
    <property type="match status" value="1"/>
</dbReference>
<dbReference type="AlphaFoldDB" id="A0A5B0S9L0"/>